<keyword evidence="2" id="KW-0732">Signal</keyword>
<evidence type="ECO:0000313" key="3">
    <source>
        <dbReference type="EMBL" id="KAH6586398.1"/>
    </source>
</evidence>
<name>A0ABQ8ETS0_9FUNG</name>
<accession>A0ABQ8ETS0</accession>
<protein>
    <submittedName>
        <fullName evidence="3">Uncharacterized protein</fullName>
    </submittedName>
</protein>
<evidence type="ECO:0000256" key="1">
    <source>
        <dbReference type="SAM" id="MobiDB-lite"/>
    </source>
</evidence>
<evidence type="ECO:0000313" key="4">
    <source>
        <dbReference type="Proteomes" id="UP001648503"/>
    </source>
</evidence>
<proteinExistence type="predicted"/>
<reference evidence="3 4" key="1">
    <citation type="submission" date="2021-02" db="EMBL/GenBank/DDBJ databases">
        <title>Variation within the Batrachochytrium salamandrivorans European outbreak.</title>
        <authorList>
            <person name="Kelly M."/>
            <person name="Pasmans F."/>
            <person name="Shea T.P."/>
            <person name="Munoz J.F."/>
            <person name="Carranza S."/>
            <person name="Cuomo C.A."/>
            <person name="Martel A."/>
        </authorList>
    </citation>
    <scope>NUCLEOTIDE SEQUENCE [LARGE SCALE GENOMIC DNA]</scope>
    <source>
        <strain evidence="3 4">AMFP18/2</strain>
    </source>
</reference>
<feature type="signal peptide" evidence="2">
    <location>
        <begin position="1"/>
        <end position="18"/>
    </location>
</feature>
<dbReference type="Proteomes" id="UP001648503">
    <property type="component" value="Unassembled WGS sequence"/>
</dbReference>
<sequence length="198" mass="22101">MKLSGFFVAAIVITSANAGWPDKAEGGDTNPQATEPLVTESVTSSLEPSLSSASHAMSSRLKQQIKDYSIIKPLFTMNEGKNDMLIKMFKIKEEIFNLVAQVELESFKYHTTMKLASPFAPTELIEPISSGGPNYLNVKKLLGKIDRRLEKLKSLDYKYVLFYNPSRNAGFLGFDNLRTLANTVKSNLDLLKYQSESH</sequence>
<evidence type="ECO:0000256" key="2">
    <source>
        <dbReference type="SAM" id="SignalP"/>
    </source>
</evidence>
<gene>
    <name evidence="3" type="ORF">BASA50_000571</name>
</gene>
<comment type="caution">
    <text evidence="3">The sequence shown here is derived from an EMBL/GenBank/DDBJ whole genome shotgun (WGS) entry which is preliminary data.</text>
</comment>
<feature type="region of interest" description="Disordered" evidence="1">
    <location>
        <begin position="21"/>
        <end position="41"/>
    </location>
</feature>
<dbReference type="EMBL" id="JAFCIX010000574">
    <property type="protein sequence ID" value="KAH6586398.1"/>
    <property type="molecule type" value="Genomic_DNA"/>
</dbReference>
<keyword evidence="4" id="KW-1185">Reference proteome</keyword>
<feature type="chain" id="PRO_5045199360" evidence="2">
    <location>
        <begin position="19"/>
        <end position="198"/>
    </location>
</feature>
<organism evidence="3 4">
    <name type="scientific">Batrachochytrium salamandrivorans</name>
    <dbReference type="NCBI Taxonomy" id="1357716"/>
    <lineage>
        <taxon>Eukaryota</taxon>
        <taxon>Fungi</taxon>
        <taxon>Fungi incertae sedis</taxon>
        <taxon>Chytridiomycota</taxon>
        <taxon>Chytridiomycota incertae sedis</taxon>
        <taxon>Chytridiomycetes</taxon>
        <taxon>Rhizophydiales</taxon>
        <taxon>Rhizophydiales incertae sedis</taxon>
        <taxon>Batrachochytrium</taxon>
    </lineage>
</organism>